<organism evidence="1 2">
    <name type="scientific">Segatella hominis</name>
    <dbReference type="NCBI Taxonomy" id="2518605"/>
    <lineage>
        <taxon>Bacteria</taxon>
        <taxon>Pseudomonadati</taxon>
        <taxon>Bacteroidota</taxon>
        <taxon>Bacteroidia</taxon>
        <taxon>Bacteroidales</taxon>
        <taxon>Prevotellaceae</taxon>
        <taxon>Segatella</taxon>
    </lineage>
</organism>
<dbReference type="EMBL" id="SGVY01000048">
    <property type="protein sequence ID" value="TFH76326.1"/>
    <property type="molecule type" value="Genomic_DNA"/>
</dbReference>
<dbReference type="RefSeq" id="WP_118117354.1">
    <property type="nucleotide sequence ID" value="NZ_SGVY01000048.1"/>
</dbReference>
<dbReference type="AlphaFoldDB" id="A0A4Y8V5K5"/>
<dbReference type="GeneID" id="302996344"/>
<name>A0A4Y8V5K5_9BACT</name>
<protein>
    <recommendedName>
        <fullName evidence="3">ATP-binding protein</fullName>
    </recommendedName>
</protein>
<keyword evidence="2" id="KW-1185">Reference proteome</keyword>
<gene>
    <name evidence="1" type="ORF">EXN75_13820</name>
</gene>
<reference evidence="1 2" key="1">
    <citation type="submission" date="2019-02" db="EMBL/GenBank/DDBJ databases">
        <title>Draft Genome Sequence of the Prevotella sp. BCRC 81118, Isolated from Human Feces.</title>
        <authorList>
            <person name="Huang C.-H."/>
        </authorList>
    </citation>
    <scope>NUCLEOTIDE SEQUENCE [LARGE SCALE GENOMIC DNA]</scope>
    <source>
        <strain evidence="1 2">BCRC 81118</strain>
    </source>
</reference>
<evidence type="ECO:0008006" key="3">
    <source>
        <dbReference type="Google" id="ProtNLM"/>
    </source>
</evidence>
<dbReference type="OrthoDB" id="9924454at2"/>
<evidence type="ECO:0000313" key="1">
    <source>
        <dbReference type="EMBL" id="TFH76326.1"/>
    </source>
</evidence>
<accession>A0A4Y8V5K5</accession>
<proteinExistence type="predicted"/>
<dbReference type="Proteomes" id="UP000297872">
    <property type="component" value="Unassembled WGS sequence"/>
</dbReference>
<evidence type="ECO:0000313" key="2">
    <source>
        <dbReference type="Proteomes" id="UP000297872"/>
    </source>
</evidence>
<comment type="caution">
    <text evidence="1">The sequence shown here is derived from an EMBL/GenBank/DDBJ whole genome shotgun (WGS) entry which is preliminary data.</text>
</comment>
<sequence>MAIQVSYNPKKSTETWERESTSLIKLSKVLDCKRLIILTYELEEEIVVKDKKIEVIPVWKWLLDL</sequence>